<keyword evidence="2" id="KW-0808">Transferase</keyword>
<dbReference type="SUPFAM" id="SSF53448">
    <property type="entry name" value="Nucleotide-diphospho-sugar transferases"/>
    <property type="match status" value="1"/>
</dbReference>
<dbReference type="Pfam" id="PF00535">
    <property type="entry name" value="Glycos_transf_2"/>
    <property type="match status" value="1"/>
</dbReference>
<dbReference type="OrthoDB" id="9806525at2"/>
<dbReference type="PANTHER" id="PTHR48090">
    <property type="entry name" value="UNDECAPRENYL-PHOSPHATE 4-DEOXY-4-FORMAMIDO-L-ARABINOSE TRANSFERASE-RELATED"/>
    <property type="match status" value="1"/>
</dbReference>
<evidence type="ECO:0000259" key="1">
    <source>
        <dbReference type="Pfam" id="PF00535"/>
    </source>
</evidence>
<reference evidence="2 3" key="1">
    <citation type="submission" date="2014-04" db="EMBL/GenBank/DDBJ databases">
        <title>The Genome Sequence of Thermoanaerobaculum aquaticum MP-01, The First Cultivated Group 23 Acidobacterium.</title>
        <authorList>
            <person name="Stamps B.W."/>
            <person name="Losey N.A."/>
            <person name="Lawson P.A."/>
            <person name="Stevenson B.S."/>
        </authorList>
    </citation>
    <scope>NUCLEOTIDE SEQUENCE [LARGE SCALE GENOMIC DNA]</scope>
    <source>
        <strain evidence="2 3">MP-01</strain>
    </source>
</reference>
<keyword evidence="3" id="KW-1185">Reference proteome</keyword>
<dbReference type="RefSeq" id="WP_038048197.1">
    <property type="nucleotide sequence ID" value="NZ_JMFG01000011.1"/>
</dbReference>
<dbReference type="InterPro" id="IPR050256">
    <property type="entry name" value="Glycosyltransferase_2"/>
</dbReference>
<proteinExistence type="predicted"/>
<evidence type="ECO:0000313" key="3">
    <source>
        <dbReference type="Proteomes" id="UP000027284"/>
    </source>
</evidence>
<dbReference type="Gene3D" id="3.90.550.10">
    <property type="entry name" value="Spore Coat Polysaccharide Biosynthesis Protein SpsA, Chain A"/>
    <property type="match status" value="1"/>
</dbReference>
<dbReference type="EMBL" id="JMFG01000011">
    <property type="protein sequence ID" value="KDA54151.1"/>
    <property type="molecule type" value="Genomic_DNA"/>
</dbReference>
<protein>
    <submittedName>
        <fullName evidence="2">Glycosyl transferase family 2</fullName>
    </submittedName>
</protein>
<dbReference type="GO" id="GO:0016740">
    <property type="term" value="F:transferase activity"/>
    <property type="evidence" value="ECO:0007669"/>
    <property type="project" value="UniProtKB-KW"/>
</dbReference>
<organism evidence="2 3">
    <name type="scientific">Thermoanaerobaculum aquaticum</name>
    <dbReference type="NCBI Taxonomy" id="1312852"/>
    <lineage>
        <taxon>Bacteria</taxon>
        <taxon>Pseudomonadati</taxon>
        <taxon>Acidobacteriota</taxon>
        <taxon>Thermoanaerobaculia</taxon>
        <taxon>Thermoanaerobaculales</taxon>
        <taxon>Thermoanaerobaculaceae</taxon>
        <taxon>Thermoanaerobaculum</taxon>
    </lineage>
</organism>
<name>A0A062Y172_9BACT</name>
<dbReference type="AlphaFoldDB" id="A0A062Y172"/>
<dbReference type="Proteomes" id="UP000027284">
    <property type="component" value="Unassembled WGS sequence"/>
</dbReference>
<dbReference type="InterPro" id="IPR001173">
    <property type="entry name" value="Glyco_trans_2-like"/>
</dbReference>
<gene>
    <name evidence="2" type="ORF">EG19_00880</name>
</gene>
<evidence type="ECO:0000313" key="2">
    <source>
        <dbReference type="EMBL" id="KDA54151.1"/>
    </source>
</evidence>
<dbReference type="STRING" id="1312852.EG19_00880"/>
<comment type="caution">
    <text evidence="2">The sequence shown here is derived from an EMBL/GenBank/DDBJ whole genome shotgun (WGS) entry which is preliminary data.</text>
</comment>
<dbReference type="CDD" id="cd04179">
    <property type="entry name" value="DPM_DPG-synthase_like"/>
    <property type="match status" value="1"/>
</dbReference>
<dbReference type="InterPro" id="IPR029044">
    <property type="entry name" value="Nucleotide-diphossugar_trans"/>
</dbReference>
<accession>A0A062Y172</accession>
<feature type="domain" description="Glycosyltransferase 2-like" evidence="1">
    <location>
        <begin position="4"/>
        <end position="165"/>
    </location>
</feature>
<dbReference type="PANTHER" id="PTHR48090:SF7">
    <property type="entry name" value="RFBJ PROTEIN"/>
    <property type="match status" value="1"/>
</dbReference>
<sequence length="248" mass="27660">MKVTVVMPAYNAARTLEACVADIPRDVVDEVILVDDASTDETVSLAHKLGLEVVVHPENRGYGGNQKTCYRHALARGADIVVMVHPDHQYDPKVIPQLVAPLREGRCDAVFGSRILGGKAKEGGMPWWKYLGNLLLTRIENLFFGLSLTEYHSGLRAYSRRYLEAVPLEKNSDGWVFDSEIIAQGALAGMHIEEIPIATRYFPEASQIGFWPSVGYGLAILKLCLKFTLHRWGLWPQEQFQVASPANR</sequence>